<proteinExistence type="predicted"/>
<protein>
    <submittedName>
        <fullName evidence="3">Uncharacterized protein</fullName>
    </submittedName>
</protein>
<evidence type="ECO:0000256" key="2">
    <source>
        <dbReference type="SAM" id="MobiDB-lite"/>
    </source>
</evidence>
<dbReference type="EMBL" id="LSRX01000103">
    <property type="protein sequence ID" value="OLQ09155.1"/>
    <property type="molecule type" value="Genomic_DNA"/>
</dbReference>
<dbReference type="OrthoDB" id="426364at2759"/>
<evidence type="ECO:0000256" key="1">
    <source>
        <dbReference type="SAM" id="Coils"/>
    </source>
</evidence>
<name>A0A1Q9ENZ1_SYMMI</name>
<comment type="caution">
    <text evidence="3">The sequence shown here is derived from an EMBL/GenBank/DDBJ whole genome shotgun (WGS) entry which is preliminary data.</text>
</comment>
<gene>
    <name evidence="3" type="ORF">AK812_SmicGene7342</name>
</gene>
<dbReference type="AlphaFoldDB" id="A0A1Q9ENZ1"/>
<feature type="compositionally biased region" description="Polar residues" evidence="2">
    <location>
        <begin position="19"/>
        <end position="30"/>
    </location>
</feature>
<evidence type="ECO:0000313" key="4">
    <source>
        <dbReference type="Proteomes" id="UP000186817"/>
    </source>
</evidence>
<dbReference type="Proteomes" id="UP000186817">
    <property type="component" value="Unassembled WGS sequence"/>
</dbReference>
<sequence>MAMHPEDVATQAVRRCQDPSHTAVQKTSNPTKLKADLTMKLRAMDMALEQIEHTRDLVERSDGRDRPAEFMNLVEDSISKTSKKLETLETDIMSQIHEESALVLQKSEHKMSEFQFELTTALEQHLSDAERLLDTRVREVRAELLQQLTSVEAATAENRTSISKLAIKMQERLEQMESSVSDEFLHLKESSSTCVEALEEVRSQSESFQKKLQLFEEETLFSKEQLQSCRLRTQQLQDHRDEFQMEICLIKQRLQLLQEEVFSIAPDLERRNQKLEDMLRQQIGQVESKFADFTEAPLNRSREVLAAGPLPAAEKGPEMPTQVEFQDMRRRLEEFSTSWPGSIQAERAHMDDIRAGLDTRISSAQEQIRSLQLRARESAEAESKQRETLRRLSQNIQDLANSLSKQQVGLVSPSSQAFEDPGEGNVHRLEERLERAEMFQADSQSLWQVQSLNIKTLREELRSAPWCRAISDLECELKALLAGQVEDSAAALHSVAQMIEAGVARTEIEPRDPRASEEDAKTRPLLESCVVSDLWHGMLQRPKITDVRCSAVPNRFRTMVLLMQASVYKLLVRRMAQQNQRWTEFPLLVWYQQAQQGYTQGCGPCGQETYRDKLVHDGAEATV</sequence>
<feature type="region of interest" description="Disordered" evidence="2">
    <location>
        <begin position="1"/>
        <end position="30"/>
    </location>
</feature>
<evidence type="ECO:0000313" key="3">
    <source>
        <dbReference type="EMBL" id="OLQ09155.1"/>
    </source>
</evidence>
<keyword evidence="4" id="KW-1185">Reference proteome</keyword>
<organism evidence="3 4">
    <name type="scientific">Symbiodinium microadriaticum</name>
    <name type="common">Dinoflagellate</name>
    <name type="synonym">Zooxanthella microadriatica</name>
    <dbReference type="NCBI Taxonomy" id="2951"/>
    <lineage>
        <taxon>Eukaryota</taxon>
        <taxon>Sar</taxon>
        <taxon>Alveolata</taxon>
        <taxon>Dinophyceae</taxon>
        <taxon>Suessiales</taxon>
        <taxon>Symbiodiniaceae</taxon>
        <taxon>Symbiodinium</taxon>
    </lineage>
</organism>
<accession>A0A1Q9ENZ1</accession>
<keyword evidence="1" id="KW-0175">Coiled coil</keyword>
<reference evidence="3 4" key="1">
    <citation type="submission" date="2016-02" db="EMBL/GenBank/DDBJ databases">
        <title>Genome analysis of coral dinoflagellate symbionts highlights evolutionary adaptations to a symbiotic lifestyle.</title>
        <authorList>
            <person name="Aranda M."/>
            <person name="Li Y."/>
            <person name="Liew Y.J."/>
            <person name="Baumgarten S."/>
            <person name="Simakov O."/>
            <person name="Wilson M."/>
            <person name="Piel J."/>
            <person name="Ashoor H."/>
            <person name="Bougouffa S."/>
            <person name="Bajic V.B."/>
            <person name="Ryu T."/>
            <person name="Ravasi T."/>
            <person name="Bayer T."/>
            <person name="Micklem G."/>
            <person name="Kim H."/>
            <person name="Bhak J."/>
            <person name="Lajeunesse T.C."/>
            <person name="Voolstra C.R."/>
        </authorList>
    </citation>
    <scope>NUCLEOTIDE SEQUENCE [LARGE SCALE GENOMIC DNA]</scope>
    <source>
        <strain evidence="3 4">CCMP2467</strain>
    </source>
</reference>
<feature type="coiled-coil region" evidence="1">
    <location>
        <begin position="354"/>
        <end position="381"/>
    </location>
</feature>